<dbReference type="EMBL" id="WUBR01000001">
    <property type="protein sequence ID" value="MWV26280.1"/>
    <property type="molecule type" value="Genomic_DNA"/>
</dbReference>
<sequence>MFEGNIPEALDSRNSATGEMPEDTLCELQWADLVARLTAARELRAELAACGSSVLASFDADSARHLASQHECHLQGENEPVVNPDDLANRKGHAAQHSPHADRDVDCDNDCDTRATRGNT</sequence>
<organism evidence="2 3">
    <name type="scientific">Aurantiacibacter rhizosphaerae</name>
    <dbReference type="NCBI Taxonomy" id="2691582"/>
    <lineage>
        <taxon>Bacteria</taxon>
        <taxon>Pseudomonadati</taxon>
        <taxon>Pseudomonadota</taxon>
        <taxon>Alphaproteobacteria</taxon>
        <taxon>Sphingomonadales</taxon>
        <taxon>Erythrobacteraceae</taxon>
        <taxon>Aurantiacibacter</taxon>
    </lineage>
</organism>
<feature type="compositionally biased region" description="Basic and acidic residues" evidence="1">
    <location>
        <begin position="99"/>
        <end position="120"/>
    </location>
</feature>
<accession>A0A844X8X3</accession>
<proteinExistence type="predicted"/>
<dbReference type="AlphaFoldDB" id="A0A844X8X3"/>
<dbReference type="RefSeq" id="WP_160483988.1">
    <property type="nucleotide sequence ID" value="NZ_WUBR01000001.1"/>
</dbReference>
<gene>
    <name evidence="2" type="ORF">GRF63_00040</name>
</gene>
<keyword evidence="3" id="KW-1185">Reference proteome</keyword>
<protein>
    <submittedName>
        <fullName evidence="2">Uncharacterized protein</fullName>
    </submittedName>
</protein>
<comment type="caution">
    <text evidence="2">The sequence shown here is derived from an EMBL/GenBank/DDBJ whole genome shotgun (WGS) entry which is preliminary data.</text>
</comment>
<evidence type="ECO:0000313" key="2">
    <source>
        <dbReference type="EMBL" id="MWV26280.1"/>
    </source>
</evidence>
<feature type="region of interest" description="Disordered" evidence="1">
    <location>
        <begin position="69"/>
        <end position="120"/>
    </location>
</feature>
<reference evidence="2 3" key="1">
    <citation type="submission" date="2019-12" db="EMBL/GenBank/DDBJ databases">
        <authorList>
            <person name="Lee S.D."/>
        </authorList>
    </citation>
    <scope>NUCLEOTIDE SEQUENCE [LARGE SCALE GENOMIC DNA]</scope>
    <source>
        <strain evidence="2 3">GH3-10</strain>
    </source>
</reference>
<reference evidence="2 3" key="2">
    <citation type="submission" date="2020-02" db="EMBL/GenBank/DDBJ databases">
        <title>Erythrobacter dongmakensis sp. nov., isolated from a tidal mudflat.</title>
        <authorList>
            <person name="Kim I.S."/>
        </authorList>
    </citation>
    <scope>NUCLEOTIDE SEQUENCE [LARGE SCALE GENOMIC DNA]</scope>
    <source>
        <strain evidence="2 3">GH3-10</strain>
    </source>
</reference>
<name>A0A844X8X3_9SPHN</name>
<evidence type="ECO:0000313" key="3">
    <source>
        <dbReference type="Proteomes" id="UP000461409"/>
    </source>
</evidence>
<evidence type="ECO:0000256" key="1">
    <source>
        <dbReference type="SAM" id="MobiDB-lite"/>
    </source>
</evidence>
<dbReference type="Proteomes" id="UP000461409">
    <property type="component" value="Unassembled WGS sequence"/>
</dbReference>